<comment type="subcellular location">
    <subcellularLocation>
        <location evidence="1">Nucleus</location>
    </subcellularLocation>
</comment>
<dbReference type="AlphaFoldDB" id="A0A8H3G0M2"/>
<dbReference type="PANTHER" id="PTHR37534">
    <property type="entry name" value="TRANSCRIPTIONAL ACTIVATOR PROTEIN UGA3"/>
    <property type="match status" value="1"/>
</dbReference>
<protein>
    <recommendedName>
        <fullName evidence="3">Zn(2)-C6 fungal-type domain-containing protein</fullName>
    </recommendedName>
</protein>
<dbReference type="PROSITE" id="PS00463">
    <property type="entry name" value="ZN2_CY6_FUNGAL_1"/>
    <property type="match status" value="1"/>
</dbReference>
<dbReference type="PANTHER" id="PTHR37534:SF46">
    <property type="entry name" value="ZN(II)2CYS6 TRANSCRIPTION FACTOR (EUROFUNG)"/>
    <property type="match status" value="1"/>
</dbReference>
<dbReference type="OrthoDB" id="3477330at2759"/>
<evidence type="ECO:0000256" key="2">
    <source>
        <dbReference type="ARBA" id="ARBA00023242"/>
    </source>
</evidence>
<dbReference type="GO" id="GO:0005634">
    <property type="term" value="C:nucleus"/>
    <property type="evidence" value="ECO:0007669"/>
    <property type="project" value="UniProtKB-SubCell"/>
</dbReference>
<dbReference type="GO" id="GO:0008270">
    <property type="term" value="F:zinc ion binding"/>
    <property type="evidence" value="ECO:0007669"/>
    <property type="project" value="InterPro"/>
</dbReference>
<proteinExistence type="predicted"/>
<gene>
    <name evidence="4" type="ORF">HETSPECPRED_008401</name>
</gene>
<dbReference type="Gene3D" id="4.10.240.10">
    <property type="entry name" value="Zn(2)-C6 fungal-type DNA-binding domain"/>
    <property type="match status" value="1"/>
</dbReference>
<keyword evidence="5" id="KW-1185">Reference proteome</keyword>
<dbReference type="EMBL" id="CAJPDS010000064">
    <property type="protein sequence ID" value="CAF9932609.1"/>
    <property type="molecule type" value="Genomic_DNA"/>
</dbReference>
<feature type="domain" description="Zn(2)-C6 fungal-type" evidence="3">
    <location>
        <begin position="24"/>
        <end position="52"/>
    </location>
</feature>
<dbReference type="Pfam" id="PF00172">
    <property type="entry name" value="Zn_clus"/>
    <property type="match status" value="1"/>
</dbReference>
<reference evidence="4" key="1">
    <citation type="submission" date="2021-03" db="EMBL/GenBank/DDBJ databases">
        <authorList>
            <person name="Tagirdzhanova G."/>
        </authorList>
    </citation>
    <scope>NUCLEOTIDE SEQUENCE</scope>
</reference>
<dbReference type="GO" id="GO:0000981">
    <property type="term" value="F:DNA-binding transcription factor activity, RNA polymerase II-specific"/>
    <property type="evidence" value="ECO:0007669"/>
    <property type="project" value="InterPro"/>
</dbReference>
<accession>A0A8H3G0M2</accession>
<comment type="caution">
    <text evidence="4">The sequence shown here is derived from an EMBL/GenBank/DDBJ whole genome shotgun (WGS) entry which is preliminary data.</text>
</comment>
<evidence type="ECO:0000313" key="4">
    <source>
        <dbReference type="EMBL" id="CAF9932609.1"/>
    </source>
</evidence>
<dbReference type="CDD" id="cd00067">
    <property type="entry name" value="GAL4"/>
    <property type="match status" value="1"/>
</dbReference>
<evidence type="ECO:0000256" key="1">
    <source>
        <dbReference type="ARBA" id="ARBA00004123"/>
    </source>
</evidence>
<evidence type="ECO:0000313" key="5">
    <source>
        <dbReference type="Proteomes" id="UP000664521"/>
    </source>
</evidence>
<dbReference type="SUPFAM" id="SSF57701">
    <property type="entry name" value="Zn2/Cys6 DNA-binding domain"/>
    <property type="match status" value="1"/>
</dbReference>
<sequence length="523" mass="58604">MEDPTVAQASSNAKKVRRVKTFTGCWGCRSRKIKCDEAIPQCSQCHKSGIKCPGYDSTLVWILPGQKSYPAGRRRALRYDLTWSLSPSYGSEDIDALIVQCDVPESEQPAQLSNISKTAGPFTVFPIMAKSEQLHPDIDRAMRLTPTPRLLAGPDDNASYLLHHYITHVAPNMMPFHDTRNPWQSSYPLLARCGDSPGHKSLYHAILAEAAGNLAHLGVDIENNKASNMEHYAKSIEELRTSLSSEHKDFSIALASMLTLVMSENYRGECTAWRLHLNGAWDLLRSSQNRKPWLENDFAWVTTQSLCLLKIKSDTLVPEEQSLISSVAERSNFGFTTGATPELMACVMEVSSLHDYMEKNGHTLGNMEDRVSIKSLISRIENCVLETTDPVVGTHQRIFLLGTIIFAHRRLLNPPPFALFSHLSSLLEYVALFPTLGGGHIALWPVFMAAVEVYLPSHKNQVREWMDRADQIGVASRSDARKLIEKVWATRKQIAKDEGTEECEIVLDWKTIMKDLGMDVLLI</sequence>
<dbReference type="InterPro" id="IPR036864">
    <property type="entry name" value="Zn2-C6_fun-type_DNA-bd_sf"/>
</dbReference>
<dbReference type="Pfam" id="PF11951">
    <property type="entry name" value="Fungal_trans_2"/>
    <property type="match status" value="1"/>
</dbReference>
<dbReference type="SMART" id="SM00066">
    <property type="entry name" value="GAL4"/>
    <property type="match status" value="1"/>
</dbReference>
<organism evidence="4 5">
    <name type="scientific">Heterodermia speciosa</name>
    <dbReference type="NCBI Taxonomy" id="116794"/>
    <lineage>
        <taxon>Eukaryota</taxon>
        <taxon>Fungi</taxon>
        <taxon>Dikarya</taxon>
        <taxon>Ascomycota</taxon>
        <taxon>Pezizomycotina</taxon>
        <taxon>Lecanoromycetes</taxon>
        <taxon>OSLEUM clade</taxon>
        <taxon>Lecanoromycetidae</taxon>
        <taxon>Caliciales</taxon>
        <taxon>Physciaceae</taxon>
        <taxon>Heterodermia</taxon>
    </lineage>
</organism>
<dbReference type="InterPro" id="IPR001138">
    <property type="entry name" value="Zn2Cys6_DnaBD"/>
</dbReference>
<keyword evidence="2" id="KW-0539">Nucleus</keyword>
<dbReference type="InterPro" id="IPR021858">
    <property type="entry name" value="Fun_TF"/>
</dbReference>
<name>A0A8H3G0M2_9LECA</name>
<dbReference type="Proteomes" id="UP000664521">
    <property type="component" value="Unassembled WGS sequence"/>
</dbReference>
<evidence type="ECO:0000259" key="3">
    <source>
        <dbReference type="PROSITE" id="PS50048"/>
    </source>
</evidence>
<dbReference type="PROSITE" id="PS50048">
    <property type="entry name" value="ZN2_CY6_FUNGAL_2"/>
    <property type="match status" value="1"/>
</dbReference>